<reference evidence="1 2" key="1">
    <citation type="journal article" date="2022" name="bioRxiv">
        <title>An ancient truncated duplication of the anti-Mullerian hormone receptor type 2 gene is a potential conserved master sex determinant in the Pangasiidae catfish family.</title>
        <authorList>
            <person name="Wen M."/>
            <person name="Pan Q."/>
            <person name="Jouanno E."/>
            <person name="Montfort J."/>
            <person name="Zahm M."/>
            <person name="Cabau C."/>
            <person name="Klopp C."/>
            <person name="Iampietro C."/>
            <person name="Roques C."/>
            <person name="Bouchez O."/>
            <person name="Castinel A."/>
            <person name="Donnadieu C."/>
            <person name="Parrinello H."/>
            <person name="Poncet C."/>
            <person name="Belmonte E."/>
            <person name="Gautier V."/>
            <person name="Avarre J.-C."/>
            <person name="Dugue R."/>
            <person name="Gustiano R."/>
            <person name="Ha T.T.T."/>
            <person name="Campet M."/>
            <person name="Sriphairoj K."/>
            <person name="Ribolli J."/>
            <person name="de Almeida F.L."/>
            <person name="Desvignes T."/>
            <person name="Postlethwait J.H."/>
            <person name="Bucao C.F."/>
            <person name="Robinson-Rechavi M."/>
            <person name="Bobe J."/>
            <person name="Herpin A."/>
            <person name="Guiguen Y."/>
        </authorList>
    </citation>
    <scope>NUCLEOTIDE SEQUENCE [LARGE SCALE GENOMIC DNA]</scope>
    <source>
        <strain evidence="1">YG-Dec2019</strain>
    </source>
</reference>
<keyword evidence="2" id="KW-1185">Reference proteome</keyword>
<name>A0ACC5WPL5_PANGG</name>
<dbReference type="EMBL" id="CM040461">
    <property type="protein sequence ID" value="MCI4381069.1"/>
    <property type="molecule type" value="Genomic_DNA"/>
</dbReference>
<evidence type="ECO:0000313" key="1">
    <source>
        <dbReference type="EMBL" id="MCI4381069.1"/>
    </source>
</evidence>
<proteinExistence type="predicted"/>
<sequence>MAGSVPFEELVKVKARSIPQHHMKEFLESLASKGPEALQEFSQQDDNSSTSQQETNCIYMDSAEVAGSLLELACPDGSHYGFKEAKGSQGKTLEADMLYYILLCIQRKNPSNLKDKVTGIRYVKGLAQYQVGQKVTDDMYAEQSEQPENPLRCPIKLCDFYLLKCPQSDKGRNDAFCLTAESVVAPTAPFGTRHSLLRISS</sequence>
<evidence type="ECO:0000313" key="2">
    <source>
        <dbReference type="Proteomes" id="UP000829447"/>
    </source>
</evidence>
<dbReference type="Proteomes" id="UP000829447">
    <property type="component" value="Linkage Group LG8"/>
</dbReference>
<organism evidence="1 2">
    <name type="scientific">Pangasianodon gigas</name>
    <name type="common">Mekong giant catfish</name>
    <name type="synonym">Pangasius gigas</name>
    <dbReference type="NCBI Taxonomy" id="30993"/>
    <lineage>
        <taxon>Eukaryota</taxon>
        <taxon>Metazoa</taxon>
        <taxon>Chordata</taxon>
        <taxon>Craniata</taxon>
        <taxon>Vertebrata</taxon>
        <taxon>Euteleostomi</taxon>
        <taxon>Actinopterygii</taxon>
        <taxon>Neopterygii</taxon>
        <taxon>Teleostei</taxon>
        <taxon>Ostariophysi</taxon>
        <taxon>Siluriformes</taxon>
        <taxon>Pangasiidae</taxon>
        <taxon>Pangasianodon</taxon>
    </lineage>
</organism>
<gene>
    <name evidence="1" type="ORF">PGIGA_G00247360</name>
</gene>
<comment type="caution">
    <text evidence="1">The sequence shown here is derived from an EMBL/GenBank/DDBJ whole genome shotgun (WGS) entry which is preliminary data.</text>
</comment>
<accession>A0ACC5WPL5</accession>
<protein>
    <submittedName>
        <fullName evidence="1">Uncharacterized protein</fullName>
    </submittedName>
</protein>